<dbReference type="Gene3D" id="3.20.20.80">
    <property type="entry name" value="Glycosidases"/>
    <property type="match status" value="1"/>
</dbReference>
<feature type="domain" description="Alpha-N-acetylglucosaminidase tim-barrel" evidence="4">
    <location>
        <begin position="143"/>
        <end position="475"/>
    </location>
</feature>
<dbReference type="Pfam" id="PF12972">
    <property type="entry name" value="NAGLU_C"/>
    <property type="match status" value="1"/>
</dbReference>
<proteinExistence type="predicted"/>
<keyword evidence="2" id="KW-0378">Hydrolase</keyword>
<feature type="domain" description="Alpha-N-acetylglucosaminidase N-terminal" evidence="5">
    <location>
        <begin position="45"/>
        <end position="125"/>
    </location>
</feature>
<evidence type="ECO:0000259" key="6">
    <source>
        <dbReference type="Pfam" id="PF12972"/>
    </source>
</evidence>
<comment type="caution">
    <text evidence="7">The sequence shown here is derived from an EMBL/GenBank/DDBJ whole genome shotgun (WGS) entry which is preliminary data.</text>
</comment>
<evidence type="ECO:0008006" key="9">
    <source>
        <dbReference type="Google" id="ProtNLM"/>
    </source>
</evidence>
<protein>
    <recommendedName>
        <fullName evidence="9">Alpha-N-acetylglucosaminidase</fullName>
    </recommendedName>
</protein>
<evidence type="ECO:0000259" key="4">
    <source>
        <dbReference type="Pfam" id="PF05089"/>
    </source>
</evidence>
<dbReference type="InterPro" id="IPR029018">
    <property type="entry name" value="Hex-like_dom2"/>
</dbReference>
<evidence type="ECO:0000313" key="8">
    <source>
        <dbReference type="Proteomes" id="UP001107558"/>
    </source>
</evidence>
<dbReference type="Gene3D" id="3.30.379.10">
    <property type="entry name" value="Chitobiase/beta-hexosaminidase domain 2-like"/>
    <property type="match status" value="1"/>
</dbReference>
<dbReference type="Gene3D" id="1.20.120.670">
    <property type="entry name" value="N-acetyl-b-d-glucoasminidase"/>
    <property type="match status" value="1"/>
</dbReference>
<feature type="chain" id="PRO_5039906502" description="Alpha-N-acetylglucosaminidase" evidence="3">
    <location>
        <begin position="22"/>
        <end position="754"/>
    </location>
</feature>
<keyword evidence="1 3" id="KW-0732">Signal</keyword>
<keyword evidence="8" id="KW-1185">Reference proteome</keyword>
<dbReference type="InterPro" id="IPR007781">
    <property type="entry name" value="NAGLU"/>
</dbReference>
<gene>
    <name evidence="7" type="ORF">PVAND_004891</name>
</gene>
<feature type="signal peptide" evidence="3">
    <location>
        <begin position="1"/>
        <end position="21"/>
    </location>
</feature>
<dbReference type="InterPro" id="IPR017853">
    <property type="entry name" value="GH"/>
</dbReference>
<dbReference type="PANTHER" id="PTHR12872:SF1">
    <property type="entry name" value="ALPHA-N-ACETYLGLUCOSAMINIDASE"/>
    <property type="match status" value="1"/>
</dbReference>
<evidence type="ECO:0000313" key="7">
    <source>
        <dbReference type="EMBL" id="KAG5674947.1"/>
    </source>
</evidence>
<reference evidence="7" key="1">
    <citation type="submission" date="2021-03" db="EMBL/GenBank/DDBJ databases">
        <title>Chromosome level genome of the anhydrobiotic midge Polypedilum vanderplanki.</title>
        <authorList>
            <person name="Yoshida Y."/>
            <person name="Kikawada T."/>
            <person name="Gusev O."/>
        </authorList>
    </citation>
    <scope>NUCLEOTIDE SEQUENCE</scope>
    <source>
        <strain evidence="7">NIAS01</strain>
        <tissue evidence="7">Whole body or cell culture</tissue>
    </source>
</reference>
<evidence type="ECO:0000256" key="2">
    <source>
        <dbReference type="ARBA" id="ARBA00022801"/>
    </source>
</evidence>
<organism evidence="7 8">
    <name type="scientific">Polypedilum vanderplanki</name>
    <name type="common">Sleeping chironomid midge</name>
    <dbReference type="NCBI Taxonomy" id="319348"/>
    <lineage>
        <taxon>Eukaryota</taxon>
        <taxon>Metazoa</taxon>
        <taxon>Ecdysozoa</taxon>
        <taxon>Arthropoda</taxon>
        <taxon>Hexapoda</taxon>
        <taxon>Insecta</taxon>
        <taxon>Pterygota</taxon>
        <taxon>Neoptera</taxon>
        <taxon>Endopterygota</taxon>
        <taxon>Diptera</taxon>
        <taxon>Nematocera</taxon>
        <taxon>Chironomoidea</taxon>
        <taxon>Chironomidae</taxon>
        <taxon>Chironominae</taxon>
        <taxon>Polypedilum</taxon>
        <taxon>Polypedilum</taxon>
    </lineage>
</organism>
<accession>A0A9J6BZF3</accession>
<feature type="domain" description="Alpha-N-acetylglucosaminidase C-terminal" evidence="6">
    <location>
        <begin position="484"/>
        <end position="747"/>
    </location>
</feature>
<dbReference type="Pfam" id="PF05089">
    <property type="entry name" value="NAGLU"/>
    <property type="match status" value="1"/>
</dbReference>
<evidence type="ECO:0000256" key="1">
    <source>
        <dbReference type="ARBA" id="ARBA00022729"/>
    </source>
</evidence>
<dbReference type="InterPro" id="IPR024733">
    <property type="entry name" value="NAGLU_tim-barrel"/>
</dbReference>
<dbReference type="SUPFAM" id="SSF51445">
    <property type="entry name" value="(Trans)glycosidases"/>
    <property type="match status" value="1"/>
</dbReference>
<dbReference type="GO" id="GO:0016787">
    <property type="term" value="F:hydrolase activity"/>
    <property type="evidence" value="ECO:0007669"/>
    <property type="project" value="UniProtKB-KW"/>
</dbReference>
<name>A0A9J6BZF3_POLVA</name>
<evidence type="ECO:0000259" key="5">
    <source>
        <dbReference type="Pfam" id="PF12971"/>
    </source>
</evidence>
<dbReference type="AlphaFoldDB" id="A0A9J6BZF3"/>
<dbReference type="OrthoDB" id="64736at2759"/>
<dbReference type="EMBL" id="JADBJN010000002">
    <property type="protein sequence ID" value="KAG5674947.1"/>
    <property type="molecule type" value="Genomic_DNA"/>
</dbReference>
<dbReference type="PANTHER" id="PTHR12872">
    <property type="entry name" value="ALPHA-N-ACETYLGLUCOSAMINIDASE"/>
    <property type="match status" value="1"/>
</dbReference>
<sequence length="754" mass="88195">MKHTIFIIVSLLFFTINSITCKLDNEDDELARIIRPITDEKTQQQAALNVIRRLIHERADNVAIKVNFKLPVNYFKIRKTNNSEMLRIEASSGVAATKAFHYYLKHFCGVHISWDGHQLKTLEQLDEFPAVNIEVEASSKIVYYQNVCTHSYSYSFWKFEQWREHIDFIALSGITLTLAPFQEDVWTEIYREYGMTQDEIDEHLAGVGFFAWQRMGNIRGWGGKLSKNFIEFASNLQQQIITALNELGISVAIQAFDGHLPIHFKTIFPNASFSSTTQWNDFPPQYCCPLFIEPIDPLFREIGEKFLRAMIQRYGTNHIYFSDPFNEVQPRISDANYLRNVSLSIYSGMQAVDSNAIWLLQGWFLVNNPDFWNDEITKAFLTAVPHNKLLILDLQSEQHPQYNRTSSFYGQKFIWCMLHNFGGTLGMHGSIRLMNVEIPRAANMENSSMIGVGITPEGIHQNYVVYEFALEKAWDYQEINHKKWIKNYARNRYGLVSHETTSIEHAWLLLLKSVYAFEGLQNIRGKYVYCRRPSLRIQVWRWYDEKLVIKALGKFLAINESDLLNDHLYERDLVDLTRQLLQIQAEFIYTTLVETFKKKDLRKFAIASEMFLELLRDLDSLLATHDDFLLGKFLEDAKAMALDDDERKQLEFNARNQITLWGPDGQILDYATKQWNGIVMDYYLPRWTLFIQQLNISLQTNIAFNQSKFQQDVFNQVEYPFNENNAKFYPSKANGNVVNKAKELFHKWKRITFN</sequence>
<dbReference type="Proteomes" id="UP001107558">
    <property type="component" value="Chromosome 2"/>
</dbReference>
<evidence type="ECO:0000256" key="3">
    <source>
        <dbReference type="SAM" id="SignalP"/>
    </source>
</evidence>
<dbReference type="Pfam" id="PF12971">
    <property type="entry name" value="NAGLU_N"/>
    <property type="match status" value="1"/>
</dbReference>
<dbReference type="InterPro" id="IPR024732">
    <property type="entry name" value="NAGLU_C"/>
</dbReference>
<dbReference type="InterPro" id="IPR024240">
    <property type="entry name" value="NAGLU_N"/>
</dbReference>